<evidence type="ECO:0000313" key="2">
    <source>
        <dbReference type="Proteomes" id="UP000191500"/>
    </source>
</evidence>
<accession>A0A1V6UH74</accession>
<protein>
    <submittedName>
        <fullName evidence="1">Uncharacterized protein</fullName>
    </submittedName>
</protein>
<name>A0A1V6UH74_9EURO</name>
<proteinExistence type="predicted"/>
<dbReference type="STRING" id="36646.A0A1V6UH74"/>
<comment type="caution">
    <text evidence="1">The sequence shown here is derived from an EMBL/GenBank/DDBJ whole genome shotgun (WGS) entry which is preliminary data.</text>
</comment>
<organism evidence="1 2">
    <name type="scientific">Penicillium coprophilum</name>
    <dbReference type="NCBI Taxonomy" id="36646"/>
    <lineage>
        <taxon>Eukaryota</taxon>
        <taxon>Fungi</taxon>
        <taxon>Dikarya</taxon>
        <taxon>Ascomycota</taxon>
        <taxon>Pezizomycotina</taxon>
        <taxon>Eurotiomycetes</taxon>
        <taxon>Eurotiomycetidae</taxon>
        <taxon>Eurotiales</taxon>
        <taxon>Aspergillaceae</taxon>
        <taxon>Penicillium</taxon>
    </lineage>
</organism>
<dbReference type="AlphaFoldDB" id="A0A1V6UH74"/>
<gene>
    <name evidence="1" type="ORF">PENCOP_c009G01196</name>
</gene>
<keyword evidence="2" id="KW-1185">Reference proteome</keyword>
<dbReference type="EMBL" id="MDDG01000009">
    <property type="protein sequence ID" value="OQE37806.1"/>
    <property type="molecule type" value="Genomic_DNA"/>
</dbReference>
<dbReference type="Proteomes" id="UP000191500">
    <property type="component" value="Unassembled WGS sequence"/>
</dbReference>
<reference evidence="2" key="1">
    <citation type="journal article" date="2017" name="Nat. Microbiol.">
        <title>Global analysis of biosynthetic gene clusters reveals vast potential of secondary metabolite production in Penicillium species.</title>
        <authorList>
            <person name="Nielsen J.C."/>
            <person name="Grijseels S."/>
            <person name="Prigent S."/>
            <person name="Ji B."/>
            <person name="Dainat J."/>
            <person name="Nielsen K.F."/>
            <person name="Frisvad J.C."/>
            <person name="Workman M."/>
            <person name="Nielsen J."/>
        </authorList>
    </citation>
    <scope>NUCLEOTIDE SEQUENCE [LARGE SCALE GENOMIC DNA]</scope>
    <source>
        <strain evidence="2">IBT 31321</strain>
    </source>
</reference>
<sequence>MVVARLHQRVLKKSARALDASSLFDAAKLDLEDLSIHEISPDIELYMSPYSPPSGDLAHNLKSISDGQIVSMALLVYLQALLANFGGMKADWTPERRALVLKKKDGQKVYEARVDGYRRYQRDESNPIMAIIEVKPCI</sequence>
<evidence type="ECO:0000313" key="1">
    <source>
        <dbReference type="EMBL" id="OQE37806.1"/>
    </source>
</evidence>